<dbReference type="AlphaFoldDB" id="A0A225UE47"/>
<organism evidence="1 2">
    <name type="scientific">Phytophthora megakarya</name>
    <dbReference type="NCBI Taxonomy" id="4795"/>
    <lineage>
        <taxon>Eukaryota</taxon>
        <taxon>Sar</taxon>
        <taxon>Stramenopiles</taxon>
        <taxon>Oomycota</taxon>
        <taxon>Peronosporomycetes</taxon>
        <taxon>Peronosporales</taxon>
        <taxon>Peronosporaceae</taxon>
        <taxon>Phytophthora</taxon>
    </lineage>
</organism>
<sequence length="95" mass="10853">MSVPPPSNCQGFKQGFKSIFPLLFTSLTPAVVRVLERPVQAAFNNYWTAWFTFVTLVGCSAECSSLRLPNEKNVRYLIKLEWWEKATRQNAAKLL</sequence>
<protein>
    <submittedName>
        <fullName evidence="1">Uncharacterized protein</fullName>
    </submittedName>
</protein>
<dbReference type="Proteomes" id="UP000198211">
    <property type="component" value="Unassembled WGS sequence"/>
</dbReference>
<comment type="caution">
    <text evidence="1">The sequence shown here is derived from an EMBL/GenBank/DDBJ whole genome shotgun (WGS) entry which is preliminary data.</text>
</comment>
<name>A0A225UE47_9STRA</name>
<gene>
    <name evidence="1" type="ORF">PHMEG_00040156</name>
</gene>
<dbReference type="EMBL" id="NBNE01020544">
    <property type="protein sequence ID" value="OWY91312.1"/>
    <property type="molecule type" value="Genomic_DNA"/>
</dbReference>
<keyword evidence="2" id="KW-1185">Reference proteome</keyword>
<evidence type="ECO:0000313" key="2">
    <source>
        <dbReference type="Proteomes" id="UP000198211"/>
    </source>
</evidence>
<evidence type="ECO:0000313" key="1">
    <source>
        <dbReference type="EMBL" id="OWY91312.1"/>
    </source>
</evidence>
<proteinExistence type="predicted"/>
<reference evidence="2" key="1">
    <citation type="submission" date="2017-03" db="EMBL/GenBank/DDBJ databases">
        <title>Phytopthora megakarya and P. palmivora, two closely related causual agents of cacao black pod achieved similar genome size and gene model numbers by different mechanisms.</title>
        <authorList>
            <person name="Ali S."/>
            <person name="Shao J."/>
            <person name="Larry D.J."/>
            <person name="Kronmiller B."/>
            <person name="Shen D."/>
            <person name="Strem M.D."/>
            <person name="Melnick R.L."/>
            <person name="Guiltinan M.J."/>
            <person name="Tyler B.M."/>
            <person name="Meinhardt L.W."/>
            <person name="Bailey B.A."/>
        </authorList>
    </citation>
    <scope>NUCLEOTIDE SEQUENCE [LARGE SCALE GENOMIC DNA]</scope>
    <source>
        <strain evidence="2">zdho120</strain>
    </source>
</reference>
<accession>A0A225UE47</accession>
<dbReference type="OrthoDB" id="73653at2759"/>